<reference evidence="14 15" key="1">
    <citation type="submission" date="2015-08" db="EMBL/GenBank/DDBJ databases">
        <title>Ancestral chromatin configuration constrains chromatin evolution on differentiating sex chromosomes in Drosophila.</title>
        <authorList>
            <person name="Zhou Q."/>
            <person name="Bachtrog D."/>
        </authorList>
    </citation>
    <scope>NUCLEOTIDE SEQUENCE [LARGE SCALE GENOMIC DNA]</scope>
    <source>
        <tissue evidence="14">Whole larvae</tissue>
    </source>
</reference>
<evidence type="ECO:0000256" key="8">
    <source>
        <dbReference type="ARBA" id="ARBA00022786"/>
    </source>
</evidence>
<dbReference type="PANTHER" id="PTHR21330:SF1">
    <property type="entry name" value="E3 SUMO-PROTEIN LIGASE NSE2"/>
    <property type="match status" value="1"/>
</dbReference>
<evidence type="ECO:0000256" key="6">
    <source>
        <dbReference type="ARBA" id="ARBA00022723"/>
    </source>
</evidence>
<evidence type="ECO:0000256" key="4">
    <source>
        <dbReference type="ARBA" id="ARBA00020923"/>
    </source>
</evidence>
<keyword evidence="7" id="KW-0863">Zinc-finger</keyword>
<evidence type="ECO:0000256" key="10">
    <source>
        <dbReference type="ARBA" id="ARBA00023242"/>
    </source>
</evidence>
<keyword evidence="10" id="KW-0539">Nucleus</keyword>
<comment type="pathway">
    <text evidence="2">Protein modification; protein sumoylation.</text>
</comment>
<dbReference type="EMBL" id="CP012528">
    <property type="protein sequence ID" value="ALC49178.1"/>
    <property type="molecule type" value="Genomic_DNA"/>
</dbReference>
<organism evidence="14 15">
    <name type="scientific">Drosophila busckii</name>
    <name type="common">Fruit fly</name>
    <dbReference type="NCBI Taxonomy" id="30019"/>
    <lineage>
        <taxon>Eukaryota</taxon>
        <taxon>Metazoa</taxon>
        <taxon>Ecdysozoa</taxon>
        <taxon>Arthropoda</taxon>
        <taxon>Hexapoda</taxon>
        <taxon>Insecta</taxon>
        <taxon>Pterygota</taxon>
        <taxon>Neoptera</taxon>
        <taxon>Endopterygota</taxon>
        <taxon>Diptera</taxon>
        <taxon>Brachycera</taxon>
        <taxon>Muscomorpha</taxon>
        <taxon>Ephydroidea</taxon>
        <taxon>Drosophilidae</taxon>
        <taxon>Drosophila</taxon>
    </lineage>
</organism>
<sequence>DFIKDEVKQLNDEANKNRLEYGERLCRIKSNQARLDETLKEAKAASKTVDELKNFVKDALKEKRNKRQSVKNTKEFKEFRKRLADKNEETVAEIMSNVTDIIAVHDPWSKEVMLDPVVNTKCGHHYSKHSVEPLIKDNMGICCPILGCPNKAYIKPADLKPDPAMAAKIQAQLAQQEEAVISDQDDDL</sequence>
<keyword evidence="15" id="KW-1185">Reference proteome</keyword>
<dbReference type="InterPro" id="IPR004181">
    <property type="entry name" value="Znf_MIZ"/>
</dbReference>
<dbReference type="CDD" id="cd16651">
    <property type="entry name" value="SPL-RING_NSE2"/>
    <property type="match status" value="1"/>
</dbReference>
<evidence type="ECO:0000313" key="14">
    <source>
        <dbReference type="EMBL" id="ALC49178.1"/>
    </source>
</evidence>
<dbReference type="OMA" id="FSLHDPW"/>
<comment type="similarity">
    <text evidence="3">Belongs to the NSE2 family.</text>
</comment>
<dbReference type="PANTHER" id="PTHR21330">
    <property type="entry name" value="E3 SUMO-PROTEIN LIGASE NSE2"/>
    <property type="match status" value="1"/>
</dbReference>
<evidence type="ECO:0000256" key="1">
    <source>
        <dbReference type="ARBA" id="ARBA00004123"/>
    </source>
</evidence>
<evidence type="ECO:0000313" key="15">
    <source>
        <dbReference type="Proteomes" id="UP000494163"/>
    </source>
</evidence>
<protein>
    <recommendedName>
        <fullName evidence="4">E3 SUMO-protein ligase NSE2</fullName>
    </recommendedName>
    <alternativeName>
        <fullName evidence="11">E3 SUMO-protein transferase NSE2</fullName>
    </alternativeName>
    <alternativeName>
        <fullName evidence="12">Non-structural maintenance of chromosomes element 2 homolog</fullName>
    </alternativeName>
</protein>
<dbReference type="STRING" id="30019.A0A0M4EJA7"/>
<dbReference type="OrthoDB" id="26899at2759"/>
<gene>
    <name evidence="14" type="ORF">Dbus_chrXg1034</name>
</gene>
<accession>A0A0M4EJA7</accession>
<dbReference type="AlphaFoldDB" id="A0A0M4EJA7"/>
<evidence type="ECO:0000256" key="3">
    <source>
        <dbReference type="ARBA" id="ARBA00008212"/>
    </source>
</evidence>
<dbReference type="InterPro" id="IPR026846">
    <property type="entry name" value="Nse2(Mms21)"/>
</dbReference>
<dbReference type="GO" id="GO:0005634">
    <property type="term" value="C:nucleus"/>
    <property type="evidence" value="ECO:0007669"/>
    <property type="project" value="UniProtKB-SubCell"/>
</dbReference>
<evidence type="ECO:0000256" key="11">
    <source>
        <dbReference type="ARBA" id="ARBA00031731"/>
    </source>
</evidence>
<dbReference type="UniPathway" id="UPA00886"/>
<feature type="non-terminal residue" evidence="14">
    <location>
        <position position="1"/>
    </location>
</feature>
<dbReference type="Proteomes" id="UP000494163">
    <property type="component" value="Chromosome X"/>
</dbReference>
<dbReference type="GO" id="GO:0061665">
    <property type="term" value="F:SUMO ligase activity"/>
    <property type="evidence" value="ECO:0007669"/>
    <property type="project" value="TreeGrafter"/>
</dbReference>
<dbReference type="GO" id="GO:0000724">
    <property type="term" value="P:double-strand break repair via homologous recombination"/>
    <property type="evidence" value="ECO:0007669"/>
    <property type="project" value="InterPro"/>
</dbReference>
<keyword evidence="6" id="KW-0479">Metal-binding</keyword>
<keyword evidence="8" id="KW-0833">Ubl conjugation pathway</keyword>
<evidence type="ECO:0000259" key="13">
    <source>
        <dbReference type="Pfam" id="PF11789"/>
    </source>
</evidence>
<keyword evidence="5" id="KW-0808">Transferase</keyword>
<evidence type="ECO:0000256" key="5">
    <source>
        <dbReference type="ARBA" id="ARBA00022679"/>
    </source>
</evidence>
<proteinExistence type="inferred from homology"/>
<evidence type="ECO:0000256" key="7">
    <source>
        <dbReference type="ARBA" id="ARBA00022771"/>
    </source>
</evidence>
<evidence type="ECO:0000256" key="9">
    <source>
        <dbReference type="ARBA" id="ARBA00022833"/>
    </source>
</evidence>
<keyword evidence="9" id="KW-0862">Zinc</keyword>
<dbReference type="Gene3D" id="3.30.40.10">
    <property type="entry name" value="Zinc/RING finger domain, C3HC4 (zinc finger)"/>
    <property type="match status" value="1"/>
</dbReference>
<evidence type="ECO:0000256" key="12">
    <source>
        <dbReference type="ARBA" id="ARBA00032533"/>
    </source>
</evidence>
<name>A0A0M4EJA7_DROBS</name>
<feature type="domain" description="SP-RING-type" evidence="13">
    <location>
        <begin position="100"/>
        <end position="148"/>
    </location>
</feature>
<dbReference type="GO" id="GO:0016925">
    <property type="term" value="P:protein sumoylation"/>
    <property type="evidence" value="ECO:0007669"/>
    <property type="project" value="UniProtKB-UniPathway"/>
</dbReference>
<dbReference type="GO" id="GO:0030915">
    <property type="term" value="C:Smc5-Smc6 complex"/>
    <property type="evidence" value="ECO:0007669"/>
    <property type="project" value="InterPro"/>
</dbReference>
<dbReference type="InterPro" id="IPR013083">
    <property type="entry name" value="Znf_RING/FYVE/PHD"/>
</dbReference>
<dbReference type="Pfam" id="PF11789">
    <property type="entry name" value="zf-Nse"/>
    <property type="match status" value="1"/>
</dbReference>
<comment type="subcellular location">
    <subcellularLocation>
        <location evidence="1">Nucleus</location>
    </subcellularLocation>
</comment>
<dbReference type="SUPFAM" id="SSF57850">
    <property type="entry name" value="RING/U-box"/>
    <property type="match status" value="1"/>
</dbReference>
<feature type="non-terminal residue" evidence="14">
    <location>
        <position position="188"/>
    </location>
</feature>
<dbReference type="GO" id="GO:0008270">
    <property type="term" value="F:zinc ion binding"/>
    <property type="evidence" value="ECO:0007669"/>
    <property type="project" value="UniProtKB-KW"/>
</dbReference>
<evidence type="ECO:0000256" key="2">
    <source>
        <dbReference type="ARBA" id="ARBA00004718"/>
    </source>
</evidence>